<keyword evidence="3" id="KW-1185">Reference proteome</keyword>
<name>A0AAV8XE11_9CUCU</name>
<evidence type="ECO:0000313" key="2">
    <source>
        <dbReference type="EMBL" id="KAJ8937231.1"/>
    </source>
</evidence>
<evidence type="ECO:0000256" key="1">
    <source>
        <dbReference type="SAM" id="MobiDB-lite"/>
    </source>
</evidence>
<protein>
    <submittedName>
        <fullName evidence="2">Uncharacterized protein</fullName>
    </submittedName>
</protein>
<dbReference type="Proteomes" id="UP001162156">
    <property type="component" value="Unassembled WGS sequence"/>
</dbReference>
<evidence type="ECO:0000313" key="3">
    <source>
        <dbReference type="Proteomes" id="UP001162156"/>
    </source>
</evidence>
<comment type="caution">
    <text evidence="2">The sequence shown here is derived from an EMBL/GenBank/DDBJ whole genome shotgun (WGS) entry which is preliminary data.</text>
</comment>
<organism evidence="2 3">
    <name type="scientific">Rhamnusium bicolor</name>
    <dbReference type="NCBI Taxonomy" id="1586634"/>
    <lineage>
        <taxon>Eukaryota</taxon>
        <taxon>Metazoa</taxon>
        <taxon>Ecdysozoa</taxon>
        <taxon>Arthropoda</taxon>
        <taxon>Hexapoda</taxon>
        <taxon>Insecta</taxon>
        <taxon>Pterygota</taxon>
        <taxon>Neoptera</taxon>
        <taxon>Endopterygota</taxon>
        <taxon>Coleoptera</taxon>
        <taxon>Polyphaga</taxon>
        <taxon>Cucujiformia</taxon>
        <taxon>Chrysomeloidea</taxon>
        <taxon>Cerambycidae</taxon>
        <taxon>Lepturinae</taxon>
        <taxon>Rhagiini</taxon>
        <taxon>Rhamnusium</taxon>
    </lineage>
</organism>
<dbReference type="EMBL" id="JANEYF010003330">
    <property type="protein sequence ID" value="KAJ8937231.1"/>
    <property type="molecule type" value="Genomic_DNA"/>
</dbReference>
<sequence>MGTPYIVREMGYADFNDMKHLHDVYIGHSKQLFKDTKMGDIKILRMEKTKPSTLMYKTSFADEVYKETNVVKPNLRTTKSSNNNQDFQLQPAFSEKLPLSDKKEIRSFEFNSKQKNADILF</sequence>
<feature type="region of interest" description="Disordered" evidence="1">
    <location>
        <begin position="75"/>
        <end position="95"/>
    </location>
</feature>
<proteinExistence type="predicted"/>
<reference evidence="2" key="1">
    <citation type="journal article" date="2023" name="Insect Mol. Biol.">
        <title>Genome sequencing provides insights into the evolution of gene families encoding plant cell wall-degrading enzymes in longhorned beetles.</title>
        <authorList>
            <person name="Shin N.R."/>
            <person name="Okamura Y."/>
            <person name="Kirsch R."/>
            <person name="Pauchet Y."/>
        </authorList>
    </citation>
    <scope>NUCLEOTIDE SEQUENCE</scope>
    <source>
        <strain evidence="2">RBIC_L_NR</strain>
    </source>
</reference>
<gene>
    <name evidence="2" type="ORF">NQ314_011986</name>
</gene>
<accession>A0AAV8XE11</accession>
<feature type="compositionally biased region" description="Polar residues" evidence="1">
    <location>
        <begin position="75"/>
        <end position="88"/>
    </location>
</feature>
<dbReference type="AlphaFoldDB" id="A0AAV8XE11"/>